<gene>
    <name evidence="3" type="ORF">FCI23_17500</name>
</gene>
<dbReference type="InterPro" id="IPR047910">
    <property type="entry name" value="SCO0930-like"/>
</dbReference>
<dbReference type="EMBL" id="SUMC01000014">
    <property type="protein sequence ID" value="TKA10473.1"/>
    <property type="molecule type" value="Genomic_DNA"/>
</dbReference>
<comment type="caution">
    <text evidence="3">The sequence shown here is derived from an EMBL/GenBank/DDBJ whole genome shotgun (WGS) entry which is preliminary data.</text>
</comment>
<evidence type="ECO:0008006" key="5">
    <source>
        <dbReference type="Google" id="ProtNLM"/>
    </source>
</evidence>
<reference evidence="3 4" key="1">
    <citation type="submission" date="2019-04" db="EMBL/GenBank/DDBJ databases">
        <title>Streptomyces oryziradicis sp. nov., a novel actinomycete isolated from rhizosphere soil of rice (Oryza sativa L.).</title>
        <authorList>
            <person name="Li C."/>
        </authorList>
    </citation>
    <scope>NUCLEOTIDE SEQUENCE [LARGE SCALE GENOMIC DNA]</scope>
    <source>
        <strain evidence="3 4">NEAU-C40</strain>
    </source>
</reference>
<feature type="compositionally biased region" description="Low complexity" evidence="1">
    <location>
        <begin position="307"/>
        <end position="336"/>
    </location>
</feature>
<evidence type="ECO:0000256" key="2">
    <source>
        <dbReference type="SAM" id="SignalP"/>
    </source>
</evidence>
<accession>A0A4U0SMH9</accession>
<evidence type="ECO:0000256" key="1">
    <source>
        <dbReference type="SAM" id="MobiDB-lite"/>
    </source>
</evidence>
<protein>
    <recommendedName>
        <fullName evidence="5">Lipoprotein</fullName>
    </recommendedName>
</protein>
<keyword evidence="4" id="KW-1185">Reference proteome</keyword>
<feature type="chain" id="PRO_5038732445" description="Lipoprotein" evidence="2">
    <location>
        <begin position="25"/>
        <end position="336"/>
    </location>
</feature>
<dbReference type="Pfam" id="PF03640">
    <property type="entry name" value="Lipoprotein_15"/>
    <property type="match status" value="4"/>
</dbReference>
<dbReference type="OrthoDB" id="597632at2"/>
<feature type="signal peptide" evidence="2">
    <location>
        <begin position="1"/>
        <end position="24"/>
    </location>
</feature>
<dbReference type="RefSeq" id="WP_136724826.1">
    <property type="nucleotide sequence ID" value="NZ_JAOPYF010000195.1"/>
</dbReference>
<evidence type="ECO:0000313" key="4">
    <source>
        <dbReference type="Proteomes" id="UP000305778"/>
    </source>
</evidence>
<dbReference type="PROSITE" id="PS51257">
    <property type="entry name" value="PROKAR_LIPOPROTEIN"/>
    <property type="match status" value="1"/>
</dbReference>
<organism evidence="3 4">
    <name type="scientific">Actinacidiphila oryziradicis</name>
    <dbReference type="NCBI Taxonomy" id="2571141"/>
    <lineage>
        <taxon>Bacteria</taxon>
        <taxon>Bacillati</taxon>
        <taxon>Actinomycetota</taxon>
        <taxon>Actinomycetes</taxon>
        <taxon>Kitasatosporales</taxon>
        <taxon>Streptomycetaceae</taxon>
        <taxon>Actinacidiphila</taxon>
    </lineage>
</organism>
<keyword evidence="2" id="KW-0732">Signal</keyword>
<name>A0A4U0SMH9_9ACTN</name>
<sequence>MRKWQYVPLAGAAAVMLLATACGAQNTQANGTNLVQPAAGTAAATAPSVVASTAGTTTQAETAGELAVKADAKLGSIVTDSAGRTLYRFDKDTPSPSASNCNGDCAVTWPPVPANDATASASLNPDLVGSVTRADGTKQLTLDGWPMYRFAKDTAPGDTNGQGVGGTWFASAPDGKKAGVSRPELGVLNSPTLGKVLQDKNGKTIYLFTKDTPWPMKTACDATCLQKWTPVAPVDVAAAVKSAGISPTALFTFNNPNGVKQEAFNCWPGYTFKGDTEAGQTNGQGVGGVWFAITQKITVDKGKTKPAATGTAGSSTSTTTTATSSASTSSSGTGGY</sequence>
<dbReference type="InterPro" id="IPR005297">
    <property type="entry name" value="Lipoprotein_repeat"/>
</dbReference>
<dbReference type="PANTHER" id="PTHR39335">
    <property type="entry name" value="BLL4220 PROTEIN"/>
    <property type="match status" value="1"/>
</dbReference>
<proteinExistence type="predicted"/>
<dbReference type="AlphaFoldDB" id="A0A4U0SMH9"/>
<evidence type="ECO:0000313" key="3">
    <source>
        <dbReference type="EMBL" id="TKA10473.1"/>
    </source>
</evidence>
<feature type="region of interest" description="Disordered" evidence="1">
    <location>
        <begin position="302"/>
        <end position="336"/>
    </location>
</feature>
<dbReference type="GO" id="GO:0043448">
    <property type="term" value="P:alkane catabolic process"/>
    <property type="evidence" value="ECO:0007669"/>
    <property type="project" value="TreeGrafter"/>
</dbReference>
<dbReference type="PANTHER" id="PTHR39335:SF1">
    <property type="entry name" value="BLL4220 PROTEIN"/>
    <property type="match status" value="1"/>
</dbReference>
<dbReference type="NCBIfam" id="NF040526">
    <property type="entry name" value="SCO0930_lipo"/>
    <property type="match status" value="1"/>
</dbReference>
<dbReference type="Proteomes" id="UP000305778">
    <property type="component" value="Unassembled WGS sequence"/>
</dbReference>